<dbReference type="AlphaFoldDB" id="A0A4S4K4R4"/>
<dbReference type="Proteomes" id="UP000309038">
    <property type="component" value="Unassembled WGS sequence"/>
</dbReference>
<protein>
    <submittedName>
        <fullName evidence="1">Uncharacterized protein</fullName>
    </submittedName>
</protein>
<proteinExistence type="predicted"/>
<reference evidence="1 2" key="1">
    <citation type="submission" date="2019-02" db="EMBL/GenBank/DDBJ databases">
        <title>Genome sequencing of the rare red list fungi Phlebia centrifuga.</title>
        <authorList>
            <person name="Buettner E."/>
            <person name="Kellner H."/>
        </authorList>
    </citation>
    <scope>NUCLEOTIDE SEQUENCE [LARGE SCALE GENOMIC DNA]</scope>
    <source>
        <strain evidence="1 2">DSM 108282</strain>
    </source>
</reference>
<organism evidence="1 2">
    <name type="scientific">Hermanssonia centrifuga</name>
    <dbReference type="NCBI Taxonomy" id="98765"/>
    <lineage>
        <taxon>Eukaryota</taxon>
        <taxon>Fungi</taxon>
        <taxon>Dikarya</taxon>
        <taxon>Basidiomycota</taxon>
        <taxon>Agaricomycotina</taxon>
        <taxon>Agaricomycetes</taxon>
        <taxon>Polyporales</taxon>
        <taxon>Meruliaceae</taxon>
        <taxon>Hermanssonia</taxon>
    </lineage>
</organism>
<keyword evidence="2" id="KW-1185">Reference proteome</keyword>
<gene>
    <name evidence="1" type="ORF">EW026_g8269</name>
</gene>
<evidence type="ECO:0000313" key="2">
    <source>
        <dbReference type="Proteomes" id="UP000309038"/>
    </source>
</evidence>
<sequence length="139" mass="15452">MGLGMPRMGLGMPRMYIPITAQAGYSEPSFDAKVTKNRKLSDDYERIISQIRQLNGFSTFLQATPFTTLQTAAKEGPFILVNVDEYRSDALILRATGRPLLVPLAENLLAVIEKLSTQLAEVDQMNRNANRYGISTQAK</sequence>
<evidence type="ECO:0000313" key="1">
    <source>
        <dbReference type="EMBL" id="THG92731.1"/>
    </source>
</evidence>
<accession>A0A4S4K4R4</accession>
<name>A0A4S4K4R4_9APHY</name>
<dbReference type="EMBL" id="SGPJ01000971">
    <property type="protein sequence ID" value="THG92731.1"/>
    <property type="molecule type" value="Genomic_DNA"/>
</dbReference>
<comment type="caution">
    <text evidence="1">The sequence shown here is derived from an EMBL/GenBank/DDBJ whole genome shotgun (WGS) entry which is preliminary data.</text>
</comment>